<dbReference type="PANTHER" id="PTHR15323">
    <property type="entry name" value="D123 PROTEIN"/>
    <property type="match status" value="1"/>
</dbReference>
<evidence type="ECO:0000256" key="2">
    <source>
        <dbReference type="SAM" id="MobiDB-lite"/>
    </source>
</evidence>
<dbReference type="Proteomes" id="UP000007014">
    <property type="component" value="Chromosome 2"/>
</dbReference>
<protein>
    <submittedName>
        <fullName evidence="3">Similar to temperature sensing protein D123</fullName>
    </submittedName>
</protein>
<dbReference type="HOGENOM" id="CLU_910170_0_0_1"/>
<dbReference type="eggNOG" id="KOG2983">
    <property type="taxonomic scope" value="Eukaryota"/>
</dbReference>
<name>M1V3P2_CYAM1</name>
<dbReference type="PANTHER" id="PTHR15323:SF6">
    <property type="entry name" value="CELL DIVISION CYCLE PROTEIN 123 HOMOLOG"/>
    <property type="match status" value="1"/>
</dbReference>
<keyword evidence="4" id="KW-1185">Reference proteome</keyword>
<dbReference type="RefSeq" id="XP_005535121.1">
    <property type="nucleotide sequence ID" value="XM_005535064.1"/>
</dbReference>
<dbReference type="STRING" id="280699.M1V3P2"/>
<gene>
    <name evidence="3" type="ORF">CYME_CMB007C</name>
</gene>
<reference evidence="3 4" key="2">
    <citation type="journal article" date="2007" name="BMC Biol.">
        <title>A 100%-complete sequence reveals unusually simple genomic features in the hot-spring red alga Cyanidioschyzon merolae.</title>
        <authorList>
            <person name="Nozaki H."/>
            <person name="Takano H."/>
            <person name="Misumi O."/>
            <person name="Terasawa K."/>
            <person name="Matsuzaki M."/>
            <person name="Maruyama S."/>
            <person name="Nishida K."/>
            <person name="Yagisawa F."/>
            <person name="Yoshida Y."/>
            <person name="Fujiwara T."/>
            <person name="Takio S."/>
            <person name="Tamura K."/>
            <person name="Chung S.J."/>
            <person name="Nakamura S."/>
            <person name="Kuroiwa H."/>
            <person name="Tanaka K."/>
            <person name="Sato N."/>
            <person name="Kuroiwa T."/>
        </authorList>
    </citation>
    <scope>NUCLEOTIDE SEQUENCE [LARGE SCALE GENOMIC DNA]</scope>
    <source>
        <strain evidence="3 4">10D</strain>
    </source>
</reference>
<dbReference type="EMBL" id="AP006484">
    <property type="protein sequence ID" value="BAM78835.1"/>
    <property type="molecule type" value="Genomic_DNA"/>
</dbReference>
<accession>M1V3P2</accession>
<dbReference type="AlphaFoldDB" id="M1V3P2"/>
<organism evidence="3 4">
    <name type="scientific">Cyanidioschyzon merolae (strain NIES-3377 / 10D)</name>
    <name type="common">Unicellular red alga</name>
    <dbReference type="NCBI Taxonomy" id="280699"/>
    <lineage>
        <taxon>Eukaryota</taxon>
        <taxon>Rhodophyta</taxon>
        <taxon>Bangiophyceae</taxon>
        <taxon>Cyanidiales</taxon>
        <taxon>Cyanidiaceae</taxon>
        <taxon>Cyanidioschyzon</taxon>
    </lineage>
</organism>
<dbReference type="GeneID" id="16992219"/>
<dbReference type="OrthoDB" id="360540at2759"/>
<evidence type="ECO:0000256" key="1">
    <source>
        <dbReference type="ARBA" id="ARBA00011047"/>
    </source>
</evidence>
<sequence>MKLVPDAFHPGYWGPLLSAHMPRTAYLPVSESFISALQRDSLNEADAERLQSDFSELIQGLSHAMDYLRTDHSTSEGFCPKLNGKLPYDAAWILGRHAPCCYTWNEAMMVLRASSRIHEPTRTSWQGSFCLVVQRWEQIHPANEFRCFISSCRVIAICQRHPDTPYPFLARERDRLVNAMVSFYETHVRPLHPAYAECILDCYLDDSQSVRTLGIDAWSDDALLLFEVSEMEALRAQAAAAFPGQHSDPDGHRQSEAPGEDATGATVSFRSVAQGFAAVPWGWSEKLPLELGDDFLRARIQRNASD</sequence>
<dbReference type="GO" id="GO:0005737">
    <property type="term" value="C:cytoplasm"/>
    <property type="evidence" value="ECO:0007669"/>
    <property type="project" value="TreeGrafter"/>
</dbReference>
<dbReference type="Gramene" id="CMB007CT">
    <property type="protein sequence ID" value="CMB007CT"/>
    <property type="gene ID" value="CMB007C"/>
</dbReference>
<proteinExistence type="inferred from homology"/>
<dbReference type="Pfam" id="PF07065">
    <property type="entry name" value="D123"/>
    <property type="match status" value="1"/>
</dbReference>
<feature type="region of interest" description="Disordered" evidence="2">
    <location>
        <begin position="239"/>
        <end position="263"/>
    </location>
</feature>
<evidence type="ECO:0000313" key="4">
    <source>
        <dbReference type="Proteomes" id="UP000007014"/>
    </source>
</evidence>
<evidence type="ECO:0000313" key="3">
    <source>
        <dbReference type="EMBL" id="BAM78835.1"/>
    </source>
</evidence>
<reference evidence="3 4" key="1">
    <citation type="journal article" date="2004" name="Nature">
        <title>Genome sequence of the ultrasmall unicellular red alga Cyanidioschyzon merolae 10D.</title>
        <authorList>
            <person name="Matsuzaki M."/>
            <person name="Misumi O."/>
            <person name="Shin-i T."/>
            <person name="Maruyama S."/>
            <person name="Takahara M."/>
            <person name="Miyagishima S."/>
            <person name="Mori T."/>
            <person name="Nishida K."/>
            <person name="Yagisawa F."/>
            <person name="Nishida K."/>
            <person name="Yoshida Y."/>
            <person name="Nishimura Y."/>
            <person name="Nakao S."/>
            <person name="Kobayashi T."/>
            <person name="Momoyama Y."/>
            <person name="Higashiyama T."/>
            <person name="Minoda A."/>
            <person name="Sano M."/>
            <person name="Nomoto H."/>
            <person name="Oishi K."/>
            <person name="Hayashi H."/>
            <person name="Ohta F."/>
            <person name="Nishizaka S."/>
            <person name="Haga S."/>
            <person name="Miura S."/>
            <person name="Morishita T."/>
            <person name="Kabeya Y."/>
            <person name="Terasawa K."/>
            <person name="Suzuki Y."/>
            <person name="Ishii Y."/>
            <person name="Asakawa S."/>
            <person name="Takano H."/>
            <person name="Ohta N."/>
            <person name="Kuroiwa H."/>
            <person name="Tanaka K."/>
            <person name="Shimizu N."/>
            <person name="Sugano S."/>
            <person name="Sato N."/>
            <person name="Nozaki H."/>
            <person name="Ogasawara N."/>
            <person name="Kohara Y."/>
            <person name="Kuroiwa T."/>
        </authorList>
    </citation>
    <scope>NUCLEOTIDE SEQUENCE [LARGE SCALE GENOMIC DNA]</scope>
    <source>
        <strain evidence="3 4">10D</strain>
    </source>
</reference>
<dbReference type="KEGG" id="cme:CYME_CMB007C"/>
<comment type="similarity">
    <text evidence="1">Belongs to the CDC123 family.</text>
</comment>
<dbReference type="OMA" id="SGVIMEM"/>
<dbReference type="InterPro" id="IPR009772">
    <property type="entry name" value="CDC123"/>
</dbReference>